<comment type="caution">
    <text evidence="5">The sequence shown here is derived from an EMBL/GenBank/DDBJ whole genome shotgun (WGS) entry which is preliminary data.</text>
</comment>
<proteinExistence type="inferred from homology"/>
<dbReference type="Gene3D" id="3.30.565.10">
    <property type="entry name" value="Histidine kinase-like ATPase, C-terminal domain"/>
    <property type="match status" value="1"/>
</dbReference>
<sequence>MSNNHKFTNELKQLVTNLKNKAYSNSEVFLKELLQNANEAVMKLKKLKQEDKYKQELKDWEGMLEVYFDKADGSITIVDNGIGMNKEELFELTHTLATQKAKDFLSSNSNKASKLGLYSLFLVGVKANIISKKLAEDTAYKWTSDEDGFTLAPCINDEGSGTVIYIKLKDEFAKDFTNKEKLKEYILPFKDSLSTNLYISYHEGLDEKIEKIN</sequence>
<protein>
    <recommendedName>
        <fullName evidence="7">Molecular chaperone HtpG</fullName>
    </recommendedName>
</protein>
<keyword evidence="4" id="KW-0143">Chaperone</keyword>
<dbReference type="InterPro" id="IPR036890">
    <property type="entry name" value="HATPase_C_sf"/>
</dbReference>
<comment type="similarity">
    <text evidence="1">Belongs to the heat shock protein 90 family.</text>
</comment>
<dbReference type="PRINTS" id="PR00775">
    <property type="entry name" value="HEATSHOCK90"/>
</dbReference>
<dbReference type="Proteomes" id="UP000233248">
    <property type="component" value="Unassembled WGS sequence"/>
</dbReference>
<keyword evidence="3" id="KW-0067">ATP-binding</keyword>
<evidence type="ECO:0000256" key="4">
    <source>
        <dbReference type="ARBA" id="ARBA00023186"/>
    </source>
</evidence>
<reference evidence="5 6" key="1">
    <citation type="submission" date="2017-09" db="EMBL/GenBank/DDBJ databases">
        <title>Genomics of the genus Arcobacter.</title>
        <authorList>
            <person name="Perez-Cataluna A."/>
            <person name="Figueras M.J."/>
            <person name="Salas-Masso N."/>
        </authorList>
    </citation>
    <scope>NUCLEOTIDE SEQUENCE [LARGE SCALE GENOMIC DNA]</scope>
    <source>
        <strain evidence="5 6">DSM 18005</strain>
    </source>
</reference>
<evidence type="ECO:0000256" key="2">
    <source>
        <dbReference type="ARBA" id="ARBA00022741"/>
    </source>
</evidence>
<gene>
    <name evidence="5" type="ORF">CP960_08040</name>
</gene>
<evidence type="ECO:0008006" key="7">
    <source>
        <dbReference type="Google" id="ProtNLM"/>
    </source>
</evidence>
<dbReference type="GO" id="GO:0051082">
    <property type="term" value="F:unfolded protein binding"/>
    <property type="evidence" value="ECO:0007669"/>
    <property type="project" value="InterPro"/>
</dbReference>
<dbReference type="EMBL" id="NXIF01000030">
    <property type="protein sequence ID" value="PKI80679.1"/>
    <property type="molecule type" value="Genomic_DNA"/>
</dbReference>
<dbReference type="GO" id="GO:0140662">
    <property type="term" value="F:ATP-dependent protein folding chaperone"/>
    <property type="evidence" value="ECO:0007669"/>
    <property type="project" value="InterPro"/>
</dbReference>
<evidence type="ECO:0000256" key="3">
    <source>
        <dbReference type="ARBA" id="ARBA00022840"/>
    </source>
</evidence>
<dbReference type="RefSeq" id="WP_101184906.1">
    <property type="nucleotide sequence ID" value="NZ_CP031218.1"/>
</dbReference>
<evidence type="ECO:0000313" key="6">
    <source>
        <dbReference type="Proteomes" id="UP000233248"/>
    </source>
</evidence>
<dbReference type="KEGG" id="ahs:AHALO_0947"/>
<dbReference type="AlphaFoldDB" id="A0A2N1J298"/>
<dbReference type="SUPFAM" id="SSF55874">
    <property type="entry name" value="ATPase domain of HSP90 chaperone/DNA topoisomerase II/histidine kinase"/>
    <property type="match status" value="1"/>
</dbReference>
<keyword evidence="2" id="KW-0547">Nucleotide-binding</keyword>
<evidence type="ECO:0000313" key="5">
    <source>
        <dbReference type="EMBL" id="PKI80679.1"/>
    </source>
</evidence>
<name>A0A2N1J298_9BACT</name>
<accession>A0A2N1J298</accession>
<dbReference type="OrthoDB" id="9813438at2"/>
<dbReference type="GO" id="GO:0005524">
    <property type="term" value="F:ATP binding"/>
    <property type="evidence" value="ECO:0007669"/>
    <property type="project" value="UniProtKB-KW"/>
</dbReference>
<organism evidence="5 6">
    <name type="scientific">Malaciobacter halophilus</name>
    <dbReference type="NCBI Taxonomy" id="197482"/>
    <lineage>
        <taxon>Bacteria</taxon>
        <taxon>Pseudomonadati</taxon>
        <taxon>Campylobacterota</taxon>
        <taxon>Epsilonproteobacteria</taxon>
        <taxon>Campylobacterales</taxon>
        <taxon>Arcobacteraceae</taxon>
        <taxon>Malaciobacter</taxon>
    </lineage>
</organism>
<dbReference type="Pfam" id="PF13589">
    <property type="entry name" value="HATPase_c_3"/>
    <property type="match status" value="1"/>
</dbReference>
<dbReference type="PANTHER" id="PTHR11528">
    <property type="entry name" value="HEAT SHOCK PROTEIN 90 FAMILY MEMBER"/>
    <property type="match status" value="1"/>
</dbReference>
<evidence type="ECO:0000256" key="1">
    <source>
        <dbReference type="ARBA" id="ARBA00008239"/>
    </source>
</evidence>
<dbReference type="InterPro" id="IPR001404">
    <property type="entry name" value="Hsp90_fam"/>
</dbReference>
<dbReference type="GO" id="GO:0016887">
    <property type="term" value="F:ATP hydrolysis activity"/>
    <property type="evidence" value="ECO:0007669"/>
    <property type="project" value="InterPro"/>
</dbReference>
<keyword evidence="6" id="KW-1185">Reference proteome</keyword>
<dbReference type="InterPro" id="IPR020575">
    <property type="entry name" value="Hsp90_N"/>
</dbReference>